<dbReference type="STRING" id="28445.BHQ20_00475"/>
<proteinExistence type="predicted"/>
<gene>
    <name evidence="1" type="ORF">BST27_09225</name>
</gene>
<dbReference type="Proteomes" id="UP000192739">
    <property type="component" value="Unassembled WGS sequence"/>
</dbReference>
<protein>
    <recommendedName>
        <fullName evidence="3">Reductase</fullName>
    </recommendedName>
</protein>
<dbReference type="EMBL" id="MVHT01000018">
    <property type="protein sequence ID" value="ORB07731.1"/>
    <property type="molecule type" value="Genomic_DNA"/>
</dbReference>
<evidence type="ECO:0008006" key="3">
    <source>
        <dbReference type="Google" id="ProtNLM"/>
    </source>
</evidence>
<name>A0A1E3SP02_MYCIE</name>
<reference evidence="1 2" key="1">
    <citation type="submission" date="2017-02" db="EMBL/GenBank/DDBJ databases">
        <title>The new phylogeny of genus Mycobacterium.</title>
        <authorList>
            <person name="Tortoli E."/>
            <person name="Trovato A."/>
            <person name="Cirillo D.M."/>
        </authorList>
    </citation>
    <scope>NUCLEOTIDE SEQUENCE [LARGE SCALE GENOMIC DNA]</scope>
    <source>
        <strain evidence="1 2">DSM 44049</strain>
    </source>
</reference>
<dbReference type="OrthoDB" id="4511647at2"/>
<organism evidence="1 2">
    <name type="scientific">Mycobacterium intermedium</name>
    <dbReference type="NCBI Taxonomy" id="28445"/>
    <lineage>
        <taxon>Bacteria</taxon>
        <taxon>Bacillati</taxon>
        <taxon>Actinomycetota</taxon>
        <taxon>Actinomycetes</taxon>
        <taxon>Mycobacteriales</taxon>
        <taxon>Mycobacteriaceae</taxon>
        <taxon>Mycobacterium</taxon>
        <taxon>Mycobacterium simiae complex</taxon>
    </lineage>
</organism>
<dbReference type="RefSeq" id="WP_069417122.1">
    <property type="nucleotide sequence ID" value="NZ_CBCRZH010000001.1"/>
</dbReference>
<evidence type="ECO:0000313" key="2">
    <source>
        <dbReference type="Proteomes" id="UP000192739"/>
    </source>
</evidence>
<dbReference type="InterPro" id="IPR009078">
    <property type="entry name" value="Ferritin-like_SF"/>
</dbReference>
<sequence>MTVLNLKETLQTIRRRQWMLKDIDWDSPGAELLTDEQKPKLRAFMADLMWVEHIGARAFAGMAINAPDPTLREIYSYFHAEEQKHANAELALMKRWGLLGDSEVPLPTLQIAYALDMMDKMADRMPFETLATSIPMLECALDGALLKFLTDEVRDPLLKVVLNKINADESRHLAVGFHVMGELSGAPLRRLLVTSFKMANGWGVIGLKHLIATLPLYGAMREELFELGLDGSRLSQAMERYRKAGERDPRLHNNPLYRITSAYSRLTMERHPVWSRVEDLMLAISGRFPRDKWPTPPSWSDDLTYRVAQ</sequence>
<comment type="caution">
    <text evidence="1">The sequence shown here is derived from an EMBL/GenBank/DDBJ whole genome shotgun (WGS) entry which is preliminary data.</text>
</comment>
<dbReference type="SUPFAM" id="SSF47240">
    <property type="entry name" value="Ferritin-like"/>
    <property type="match status" value="1"/>
</dbReference>
<keyword evidence="2" id="KW-1185">Reference proteome</keyword>
<accession>A0A1E3SP02</accession>
<evidence type="ECO:0000313" key="1">
    <source>
        <dbReference type="EMBL" id="ORB07731.1"/>
    </source>
</evidence>
<dbReference type="AlphaFoldDB" id="A0A1E3SP02"/>